<proteinExistence type="predicted"/>
<dbReference type="PANTHER" id="PTHR31591">
    <property type="entry name" value="UPF0613 PROTEIN PB24D3.06C"/>
    <property type="match status" value="1"/>
</dbReference>
<accession>A0A448YWF6</accession>
<reference evidence="1 2" key="1">
    <citation type="submission" date="2019-01" db="EMBL/GenBank/DDBJ databases">
        <authorList>
            <person name="Ferrante I. M."/>
        </authorList>
    </citation>
    <scope>NUCLEOTIDE SEQUENCE [LARGE SCALE GENOMIC DNA]</scope>
    <source>
        <strain evidence="1 2">B856</strain>
    </source>
</reference>
<name>A0A448YWF6_9STRA</name>
<dbReference type="InterPro" id="IPR013744">
    <property type="entry name" value="SidJ"/>
</dbReference>
<dbReference type="EMBL" id="CAACVS010000019">
    <property type="protein sequence ID" value="VEU34125.1"/>
    <property type="molecule type" value="Genomic_DNA"/>
</dbReference>
<evidence type="ECO:0008006" key="3">
    <source>
        <dbReference type="Google" id="ProtNLM"/>
    </source>
</evidence>
<dbReference type="OrthoDB" id="10034502at2759"/>
<dbReference type="Gene3D" id="3.40.50.1820">
    <property type="entry name" value="alpha/beta hydrolase"/>
    <property type="match status" value="1"/>
</dbReference>
<dbReference type="PANTHER" id="PTHR31591:SF1">
    <property type="entry name" value="UPF0613 PROTEIN PB24D3.06C"/>
    <property type="match status" value="1"/>
</dbReference>
<dbReference type="AlphaFoldDB" id="A0A448YWF6"/>
<keyword evidence="2" id="KW-1185">Reference proteome</keyword>
<dbReference type="SUPFAM" id="SSF53474">
    <property type="entry name" value="alpha/beta-Hydrolases"/>
    <property type="match status" value="1"/>
</dbReference>
<organism evidence="1 2">
    <name type="scientific">Pseudo-nitzschia multistriata</name>
    <dbReference type="NCBI Taxonomy" id="183589"/>
    <lineage>
        <taxon>Eukaryota</taxon>
        <taxon>Sar</taxon>
        <taxon>Stramenopiles</taxon>
        <taxon>Ochrophyta</taxon>
        <taxon>Bacillariophyta</taxon>
        <taxon>Bacillariophyceae</taxon>
        <taxon>Bacillariophycidae</taxon>
        <taxon>Bacillariales</taxon>
        <taxon>Bacillariaceae</taxon>
        <taxon>Pseudo-nitzschia</taxon>
    </lineage>
</organism>
<sequence length="317" mass="34525">MTVVPSTVSSTPPLANYGILTGQLFLYAGGRAAFESASASGVGSELPPRKKCILLGGLSDGLLPVPYTGILEKACHENDWSLVQPVLSSSYLGFGHGSLDRDCSEIEELMKYLCEYRNAEEFALVGHSTGCQDAVHFLQHAGPEFRKKTSLVALQAPVSDREGTELEEGFPEKLQEAQKMVSEGRGDEMLPRSFHWAPVTAQRYVDLHSRGGRDDFFSSDYTDAELEARLSYVGGDPSQHPGLRVLVAFSGADEYVPEHVDRPKLTERLVVAMNAKSNGRAVAESLYLETGNHNLSEGPVDAAAFVQRLSELFRGTE</sequence>
<dbReference type="InterPro" id="IPR029058">
    <property type="entry name" value="AB_hydrolase_fold"/>
</dbReference>
<gene>
    <name evidence="1" type="ORF">PSNMU_V1.4_AUG-EV-PASAV3_0008200</name>
</gene>
<protein>
    <recommendedName>
        <fullName evidence="3">AB hydrolase-1 domain-containing protein</fullName>
    </recommendedName>
</protein>
<evidence type="ECO:0000313" key="1">
    <source>
        <dbReference type="EMBL" id="VEU34125.1"/>
    </source>
</evidence>
<dbReference type="Pfam" id="PF08538">
    <property type="entry name" value="DUF1749"/>
    <property type="match status" value="1"/>
</dbReference>
<dbReference type="Proteomes" id="UP000291116">
    <property type="component" value="Unassembled WGS sequence"/>
</dbReference>
<evidence type="ECO:0000313" key="2">
    <source>
        <dbReference type="Proteomes" id="UP000291116"/>
    </source>
</evidence>